<name>A0A6G8Q1L0_9ACTN</name>
<dbReference type="InterPro" id="IPR007140">
    <property type="entry name" value="DUF350"/>
</dbReference>
<dbReference type="AlphaFoldDB" id="A0A6G8Q1L0"/>
<evidence type="ECO:0000256" key="1">
    <source>
        <dbReference type="ARBA" id="ARBA00004651"/>
    </source>
</evidence>
<evidence type="ECO:0000313" key="8">
    <source>
        <dbReference type="EMBL" id="QIN80356.1"/>
    </source>
</evidence>
<evidence type="ECO:0000256" key="4">
    <source>
        <dbReference type="ARBA" id="ARBA00022692"/>
    </source>
</evidence>
<dbReference type="KEGG" id="rmar:GBA65_19595"/>
<feature type="transmembrane region" description="Helical" evidence="7">
    <location>
        <begin position="73"/>
        <end position="98"/>
    </location>
</feature>
<dbReference type="EMBL" id="CP045121">
    <property type="protein sequence ID" value="QIN80356.1"/>
    <property type="molecule type" value="Genomic_DNA"/>
</dbReference>
<dbReference type="RefSeq" id="WP_166398026.1">
    <property type="nucleotide sequence ID" value="NZ_CP045121.1"/>
</dbReference>
<gene>
    <name evidence="8" type="ORF">GBA65_19595</name>
</gene>
<keyword evidence="6 7" id="KW-0472">Membrane</keyword>
<protein>
    <submittedName>
        <fullName evidence="8">DUF350 domain-containing protein</fullName>
    </submittedName>
</protein>
<evidence type="ECO:0000256" key="3">
    <source>
        <dbReference type="ARBA" id="ARBA00022475"/>
    </source>
</evidence>
<organism evidence="8 9">
    <name type="scientific">Rubrobacter marinus</name>
    <dbReference type="NCBI Taxonomy" id="2653852"/>
    <lineage>
        <taxon>Bacteria</taxon>
        <taxon>Bacillati</taxon>
        <taxon>Actinomycetota</taxon>
        <taxon>Rubrobacteria</taxon>
        <taxon>Rubrobacterales</taxon>
        <taxon>Rubrobacteraceae</taxon>
        <taxon>Rubrobacter</taxon>
    </lineage>
</organism>
<evidence type="ECO:0000256" key="5">
    <source>
        <dbReference type="ARBA" id="ARBA00022989"/>
    </source>
</evidence>
<keyword evidence="4 7" id="KW-0812">Transmembrane</keyword>
<feature type="transmembrane region" description="Helical" evidence="7">
    <location>
        <begin position="47"/>
        <end position="67"/>
    </location>
</feature>
<accession>A0A6G8Q1L0</accession>
<evidence type="ECO:0000256" key="7">
    <source>
        <dbReference type="SAM" id="Phobius"/>
    </source>
</evidence>
<comment type="subcellular location">
    <subcellularLocation>
        <location evidence="1">Cell membrane</location>
        <topology evidence="1">Multi-pass membrane protein</topology>
    </subcellularLocation>
</comment>
<keyword evidence="3" id="KW-1003">Cell membrane</keyword>
<comment type="similarity">
    <text evidence="2">Belongs to the UPF0719 family.</text>
</comment>
<keyword evidence="9" id="KW-1185">Reference proteome</keyword>
<evidence type="ECO:0000256" key="2">
    <source>
        <dbReference type="ARBA" id="ARBA00005779"/>
    </source>
</evidence>
<dbReference type="Proteomes" id="UP000502706">
    <property type="component" value="Chromosome"/>
</dbReference>
<keyword evidence="5 7" id="KW-1133">Transmembrane helix</keyword>
<dbReference type="GO" id="GO:0005886">
    <property type="term" value="C:plasma membrane"/>
    <property type="evidence" value="ECO:0007669"/>
    <property type="project" value="UniProtKB-SubCell"/>
</dbReference>
<evidence type="ECO:0000256" key="6">
    <source>
        <dbReference type="ARBA" id="ARBA00023136"/>
    </source>
</evidence>
<evidence type="ECO:0000313" key="9">
    <source>
        <dbReference type="Proteomes" id="UP000502706"/>
    </source>
</evidence>
<dbReference type="Pfam" id="PF03994">
    <property type="entry name" value="DUF350"/>
    <property type="match status" value="1"/>
</dbReference>
<proteinExistence type="inferred from homology"/>
<sequence>MIASIVYAAAYALLGVVLLVVGFAALDVLTPGRLARHIWTERSVNAAIVLATGFLGQGIIVFTAIWTNGEAGFGAAFLYTMAFGLLGVLLQAASFVLIDLATPGKLGDVVCEVPFHPASLVTAAAQISVSLAVVASIV</sequence>
<reference evidence="8 9" key="1">
    <citation type="submission" date="2019-10" db="EMBL/GenBank/DDBJ databases">
        <title>Rubrobacter sp nov SCSIO 52915 isolated from a deep-sea sediment in the South China Sea.</title>
        <authorList>
            <person name="Chen R.W."/>
        </authorList>
    </citation>
    <scope>NUCLEOTIDE SEQUENCE [LARGE SCALE GENOMIC DNA]</scope>
    <source>
        <strain evidence="8 9">SCSIO 52915</strain>
    </source>
</reference>
<feature type="transmembrane region" description="Helical" evidence="7">
    <location>
        <begin position="6"/>
        <end position="26"/>
    </location>
</feature>